<evidence type="ECO:0000256" key="1">
    <source>
        <dbReference type="ARBA" id="ARBA00011079"/>
    </source>
</evidence>
<accession>A0A9N9XSI2</accession>
<evidence type="ECO:0000313" key="7">
    <source>
        <dbReference type="Proteomes" id="UP001153712"/>
    </source>
</evidence>
<proteinExistence type="inferred from homology"/>
<dbReference type="PANTHER" id="PTHR11010">
    <property type="entry name" value="PROTEASE S28 PRO-X CARBOXYPEPTIDASE-RELATED"/>
    <property type="match status" value="1"/>
</dbReference>
<evidence type="ECO:0000256" key="3">
    <source>
        <dbReference type="ARBA" id="ARBA00022729"/>
    </source>
</evidence>
<gene>
    <name evidence="6" type="ORF">PHYEVI_LOCUS6638</name>
</gene>
<dbReference type="GO" id="GO:0006508">
    <property type="term" value="P:proteolysis"/>
    <property type="evidence" value="ECO:0007669"/>
    <property type="project" value="UniProtKB-KW"/>
</dbReference>
<dbReference type="GO" id="GO:0070008">
    <property type="term" value="F:serine-type exopeptidase activity"/>
    <property type="evidence" value="ECO:0007669"/>
    <property type="project" value="InterPro"/>
</dbReference>
<name>A0A9N9XSI2_PHYSR</name>
<organism evidence="6 7">
    <name type="scientific">Phyllotreta striolata</name>
    <name type="common">Striped flea beetle</name>
    <name type="synonym">Crioceris striolata</name>
    <dbReference type="NCBI Taxonomy" id="444603"/>
    <lineage>
        <taxon>Eukaryota</taxon>
        <taxon>Metazoa</taxon>
        <taxon>Ecdysozoa</taxon>
        <taxon>Arthropoda</taxon>
        <taxon>Hexapoda</taxon>
        <taxon>Insecta</taxon>
        <taxon>Pterygota</taxon>
        <taxon>Neoptera</taxon>
        <taxon>Endopterygota</taxon>
        <taxon>Coleoptera</taxon>
        <taxon>Polyphaga</taxon>
        <taxon>Cucujiformia</taxon>
        <taxon>Chrysomeloidea</taxon>
        <taxon>Chrysomelidae</taxon>
        <taxon>Galerucinae</taxon>
        <taxon>Alticini</taxon>
        <taxon>Phyllotreta</taxon>
    </lineage>
</organism>
<dbReference type="EMBL" id="OU900096">
    <property type="protein sequence ID" value="CAG9860283.1"/>
    <property type="molecule type" value="Genomic_DNA"/>
</dbReference>
<keyword evidence="4" id="KW-0378">Hydrolase</keyword>
<protein>
    <recommendedName>
        <fullName evidence="8">Lysosomal Pro-X carboxypeptidase</fullName>
    </recommendedName>
</protein>
<dbReference type="AlphaFoldDB" id="A0A9N9XSI2"/>
<keyword evidence="5" id="KW-0325">Glycoprotein</keyword>
<dbReference type="PANTHER" id="PTHR11010:SF38">
    <property type="entry name" value="LYSOSOMAL PRO-X CARBOXYPEPTIDASE"/>
    <property type="match status" value="1"/>
</dbReference>
<dbReference type="Gene3D" id="1.20.120.980">
    <property type="entry name" value="Serine carboxypeptidase S28, SKS domain"/>
    <property type="match status" value="1"/>
</dbReference>
<evidence type="ECO:0000256" key="4">
    <source>
        <dbReference type="ARBA" id="ARBA00022801"/>
    </source>
</evidence>
<reference evidence="6" key="1">
    <citation type="submission" date="2022-01" db="EMBL/GenBank/DDBJ databases">
        <authorList>
            <person name="King R."/>
        </authorList>
    </citation>
    <scope>NUCLEOTIDE SEQUENCE</scope>
</reference>
<evidence type="ECO:0000256" key="2">
    <source>
        <dbReference type="ARBA" id="ARBA00022670"/>
    </source>
</evidence>
<evidence type="ECO:0008006" key="8">
    <source>
        <dbReference type="Google" id="ProtNLM"/>
    </source>
</evidence>
<dbReference type="Proteomes" id="UP001153712">
    <property type="component" value="Chromosome 3"/>
</dbReference>
<dbReference type="Pfam" id="PF05577">
    <property type="entry name" value="Peptidase_S28"/>
    <property type="match status" value="1"/>
</dbReference>
<dbReference type="InterPro" id="IPR029058">
    <property type="entry name" value="AB_hydrolase_fold"/>
</dbReference>
<keyword evidence="7" id="KW-1185">Reference proteome</keyword>
<keyword evidence="2" id="KW-0645">Protease</keyword>
<dbReference type="SUPFAM" id="SSF53474">
    <property type="entry name" value="alpha/beta-Hydrolases"/>
    <property type="match status" value="1"/>
</dbReference>
<comment type="similarity">
    <text evidence="1">Belongs to the peptidase S28 family.</text>
</comment>
<dbReference type="OrthoDB" id="2130629at2759"/>
<dbReference type="Gene3D" id="3.40.50.1820">
    <property type="entry name" value="alpha/beta hydrolase"/>
    <property type="match status" value="1"/>
</dbReference>
<sequence length="469" mass="54597">MFLLIFLLSTCFALKHQLLETRYIEVPLDHFSTVPNTTKFNLRYLMNSNYYRKNGPVFLFIGGQRDIMMSALNSGFLFDIAPYFNALLIFIEHRYYGKSLPFGGNVSTSPEYFRYLSVVQALQDYAYFIEELKKTLTRGANHPEEPNVVLFGSYYGGMLSTWMRMKYPFSVVGSVASSAPLFHFEGLIDCGRYLHEITTIFEAFGQKKCVKYIKLGWKVILHSSTSKQERNYLSEKFKLCRNIETAADVYKLLDWLKNMYVHMALFNYPYNTYYYKPLPANIIRLFCDKVVSGSSDHSTDLIQIISEAAGIYANYTGKTPCTNYDFNYNEAEETAWNYQTCTELVMPMCSTSKDMFMSKRWTHESYQEDCLEKFGVRPKPHWARVTFGGKNLMYQSNLLFSMGSLDPTSVGGVYFNKSRPSYPLLSYVIPETPHLMDFRSTRKSDVEYVSKARKFYVQVLKKWLKMYFT</sequence>
<evidence type="ECO:0000256" key="5">
    <source>
        <dbReference type="ARBA" id="ARBA00023180"/>
    </source>
</evidence>
<dbReference type="InterPro" id="IPR042269">
    <property type="entry name" value="Ser_carbopepase_S28_SKS"/>
</dbReference>
<keyword evidence="3" id="KW-0732">Signal</keyword>
<dbReference type="InterPro" id="IPR008758">
    <property type="entry name" value="Peptidase_S28"/>
</dbReference>
<evidence type="ECO:0000313" key="6">
    <source>
        <dbReference type="EMBL" id="CAG9860283.1"/>
    </source>
</evidence>
<dbReference type="GO" id="GO:0008239">
    <property type="term" value="F:dipeptidyl-peptidase activity"/>
    <property type="evidence" value="ECO:0007669"/>
    <property type="project" value="TreeGrafter"/>
</dbReference>